<keyword evidence="2" id="KW-1185">Reference proteome</keyword>
<name>A0ACD4R7D9_9BACI</name>
<organism evidence="1 2">
    <name type="scientific">Metabacillus hrfriensis</name>
    <dbReference type="NCBI Taxonomy" id="3048891"/>
    <lineage>
        <taxon>Bacteria</taxon>
        <taxon>Bacillati</taxon>
        <taxon>Bacillota</taxon>
        <taxon>Bacilli</taxon>
        <taxon>Bacillales</taxon>
        <taxon>Bacillaceae</taxon>
        <taxon>Metabacillus</taxon>
    </lineage>
</organism>
<accession>A0ACD4R7D9</accession>
<protein>
    <submittedName>
        <fullName evidence="1">PBP1A family penicillin-binding protein</fullName>
    </submittedName>
</protein>
<proteinExistence type="predicted"/>
<dbReference type="EMBL" id="CP126116">
    <property type="protein sequence ID" value="WHZ56273.1"/>
    <property type="molecule type" value="Genomic_DNA"/>
</dbReference>
<gene>
    <name evidence="1" type="ORF">QLQ22_16430</name>
</gene>
<evidence type="ECO:0000313" key="2">
    <source>
        <dbReference type="Proteomes" id="UP001226091"/>
    </source>
</evidence>
<evidence type="ECO:0000313" key="1">
    <source>
        <dbReference type="EMBL" id="WHZ56273.1"/>
    </source>
</evidence>
<reference evidence="2" key="1">
    <citation type="journal article" date="2025" name="Aquaculture">
        <title>Assessment of the bioflocculant production and safety properties of Metabacillus hrfriensis sp. nov. based on phenotypic and whole-genome sequencing analysis.</title>
        <authorList>
            <person name="Zhang R."/>
            <person name="Zhao Z."/>
            <person name="Luo L."/>
            <person name="Wang S."/>
            <person name="Guo K."/>
            <person name="Xu W."/>
        </authorList>
    </citation>
    <scope>NUCLEOTIDE SEQUENCE [LARGE SCALE GENOMIC DNA]</scope>
    <source>
        <strain evidence="2">CT-WN-B3</strain>
    </source>
</reference>
<sequence>MSDQYKSREERRKALAQTSKSNSKSKNKKPNKPERGSLFKRILFILVSIGLIGLIAGGVTFAVIAAGAPKLDEKKLKDSYSSTIFDKEGNEISEVGAQKRTYISYNDIPKKLEEAVLATEDARFYEHSGVDIIRLGGAVVANITQGFGSQGGSTITQQVIKNSFFTHEKTITRKIQELWLAFQLEQKYSKHEILEMYLNKIYYHPQYYGVGKAAEGFYGKELKDLELHEAAMLAGIPQSPTNFDPRKNPESAEKRRNIVLNLMVKQGFITDQEAEDAKKVPVQSTVVPEKEKSNPYSAYVEQVIEEVKDKTDIDVSSAGAKIYTTIDTDAQKYVEELLNGSEIAYPDENFQAGVTLIDTETGEIRAIGGGRNQNVGDFNYAIDTRRQPGSTIKPVLDYGPAIEYLKWSTYEQIKDEPYTYSNGVKINNFDRSFKGQMSIRDALAESRNIPALKAMQEVGLDKARDFAAGLGIPLEEEIPEAYSIGGFDTGVSPLHMAGAFAAFGNNGIYTEPHAVTKVVLSDGTEIDLSPEPETAMSDYTAYMTTDMMISVVEEGTGTAARVPGVTVAGKTGTTNFSEEDKQKYNVPSGGAKDSWFVGFTPEYSAAVWTGYMKNDEKMHLTKTDQQLAKKIFKEVISEVSSGEGKDFKKPNSVVKVTVENGSNPPKLASKYTPDSKKISEYFVKGTEPTKVSEHYKRLAKPSGFNVNYDQTSNQITLSWDYREDLRDAVSFEISQSVDDSPAQVINKTKDTSMVIPNAVPGSTYKFQVTAVSDDDNSNRSDSAAAVLQVPEAIIEEPVIPEEPEEEPGEGEGELPPGEELPGEELPGEGELPPGEEPPGDGDDEGDGDGDGQPGEGENPQEPSTPIVPVPPTNPPGNGNGNNGNGNGGNGDGDGDQGGDNG</sequence>
<dbReference type="Proteomes" id="UP001226091">
    <property type="component" value="Chromosome"/>
</dbReference>